<evidence type="ECO:0000313" key="2">
    <source>
        <dbReference type="Proteomes" id="UP000006072"/>
    </source>
</evidence>
<dbReference type="eggNOG" id="ENOG502ZNKX">
    <property type="taxonomic scope" value="Bacteria"/>
</dbReference>
<proteinExistence type="predicted"/>
<dbReference type="Proteomes" id="UP000006072">
    <property type="component" value="Unassembled WGS sequence"/>
</dbReference>
<sequence>MRELQGTPSDDVAAILGAGSGDISTLFVSMATRHPDGLDAEYLRWHTLDHRPEQHRLSAVRASLRLVSTPECRAARLAADAKLDAVDHIMTYFFSDRSGLRAFNDLSTALGDAGRKIALLPPVERGVYGLAGKVAAPRVKVGADVLPWWPVRGVVLWVEHEPTDVTGVLDVDGVIGIWSASAIGVDRGPAGAHPGQHLTYCFLDDDPVVVARRLEPVLAPRWQEAGTRPLLAAPFYPVVPHEWDRHVP</sequence>
<keyword evidence="2" id="KW-1185">Reference proteome</keyword>
<dbReference type="HOGENOM" id="CLU_086336_0_0_11"/>
<gene>
    <name evidence="1" type="ORF">MVAC_01315</name>
</gene>
<comment type="caution">
    <text evidence="1">The sequence shown here is derived from an EMBL/GenBank/DDBJ whole genome shotgun (WGS) entry which is preliminary data.</text>
</comment>
<accession>K0VNA2</accession>
<dbReference type="EMBL" id="ALQA01000002">
    <property type="protein sequence ID" value="EJZ12679.1"/>
    <property type="molecule type" value="Genomic_DNA"/>
</dbReference>
<dbReference type="PATRIC" id="fig|1194972.3.peg.269"/>
<reference evidence="1 2" key="1">
    <citation type="journal article" date="2012" name="J. Bacteriol.">
        <title>Complete Genome Sequence of Mycobacterium vaccae Type Strain ATCC 25954.</title>
        <authorList>
            <person name="Ho Y.S."/>
            <person name="Adroub S.A."/>
            <person name="Abadi M."/>
            <person name="Al Alwan B."/>
            <person name="Alkhateeb R."/>
            <person name="Gao G."/>
            <person name="Ragab A."/>
            <person name="Ali S."/>
            <person name="van Soolingen D."/>
            <person name="Bitter W."/>
            <person name="Pain A."/>
            <person name="Abdallah A.M."/>
        </authorList>
    </citation>
    <scope>NUCLEOTIDE SEQUENCE [LARGE SCALE GENOMIC DNA]</scope>
    <source>
        <strain evidence="1 2">ATCC 25954</strain>
    </source>
</reference>
<evidence type="ECO:0000313" key="1">
    <source>
        <dbReference type="EMBL" id="EJZ12679.1"/>
    </source>
</evidence>
<name>K0VNA2_MYCVA</name>
<dbReference type="AlphaFoldDB" id="K0VNA2"/>
<dbReference type="RefSeq" id="WP_003928216.1">
    <property type="nucleotide sequence ID" value="NZ_JH814683.1"/>
</dbReference>
<organism evidence="1 2">
    <name type="scientific">Mycolicibacterium vaccae ATCC 25954</name>
    <dbReference type="NCBI Taxonomy" id="1194972"/>
    <lineage>
        <taxon>Bacteria</taxon>
        <taxon>Bacillati</taxon>
        <taxon>Actinomycetota</taxon>
        <taxon>Actinomycetes</taxon>
        <taxon>Mycobacteriales</taxon>
        <taxon>Mycobacteriaceae</taxon>
        <taxon>Mycolicibacterium</taxon>
    </lineage>
</organism>
<protein>
    <submittedName>
        <fullName evidence="1">Uncharacterized protein</fullName>
    </submittedName>
</protein>